<dbReference type="EMBL" id="QJNS01000155">
    <property type="protein sequence ID" value="RYO84723.1"/>
    <property type="molecule type" value="Genomic_DNA"/>
</dbReference>
<comment type="caution">
    <text evidence="4">The sequence shown here is derived from an EMBL/GenBank/DDBJ whole genome shotgun (WGS) entry which is preliminary data.</text>
</comment>
<name>A0ABY0H989_9PEZI</name>
<evidence type="ECO:0000313" key="4">
    <source>
        <dbReference type="EMBL" id="RYO84723.1"/>
    </source>
</evidence>
<dbReference type="InterPro" id="IPR016039">
    <property type="entry name" value="Thiolase-like"/>
</dbReference>
<proteinExistence type="predicted"/>
<sequence length="75" mass="7786">MGHLIEVTAASIAVNKNCKPEEDLLGIGAAKANIGHSGAASGLTALIKAILMVERGVIAPARGLVERNPKIKWDD</sequence>
<organism evidence="4 5">
    <name type="scientific">Monosporascus cannonballus</name>
    <dbReference type="NCBI Taxonomy" id="155416"/>
    <lineage>
        <taxon>Eukaryota</taxon>
        <taxon>Fungi</taxon>
        <taxon>Dikarya</taxon>
        <taxon>Ascomycota</taxon>
        <taxon>Pezizomycotina</taxon>
        <taxon>Sordariomycetes</taxon>
        <taxon>Xylariomycetidae</taxon>
        <taxon>Xylariales</taxon>
        <taxon>Xylariales incertae sedis</taxon>
        <taxon>Monosporascus</taxon>
    </lineage>
</organism>
<reference evidence="4 5" key="1">
    <citation type="submission" date="2018-06" db="EMBL/GenBank/DDBJ databases">
        <title>Complete Genomes of Monosporascus.</title>
        <authorList>
            <person name="Robinson A.J."/>
            <person name="Natvig D.O."/>
        </authorList>
    </citation>
    <scope>NUCLEOTIDE SEQUENCE [LARGE SCALE GENOMIC DNA]</scope>
    <source>
        <strain evidence="4 5">CBS 609.92</strain>
    </source>
</reference>
<keyword evidence="2" id="KW-0597">Phosphoprotein</keyword>
<evidence type="ECO:0000259" key="3">
    <source>
        <dbReference type="Pfam" id="PF02801"/>
    </source>
</evidence>
<dbReference type="Pfam" id="PF02801">
    <property type="entry name" value="Ketoacyl-synt_C"/>
    <property type="match status" value="1"/>
</dbReference>
<dbReference type="PANTHER" id="PTHR43775">
    <property type="entry name" value="FATTY ACID SYNTHASE"/>
    <property type="match status" value="1"/>
</dbReference>
<dbReference type="PANTHER" id="PTHR43775:SF37">
    <property type="entry name" value="SI:DKEY-61P9.11"/>
    <property type="match status" value="1"/>
</dbReference>
<gene>
    <name evidence="4" type="ORF">DL762_005504</name>
</gene>
<protein>
    <recommendedName>
        <fullName evidence="3">Beta-ketoacyl synthase C-terminal domain-containing protein</fullName>
    </recommendedName>
</protein>
<evidence type="ECO:0000256" key="2">
    <source>
        <dbReference type="ARBA" id="ARBA00022553"/>
    </source>
</evidence>
<dbReference type="InterPro" id="IPR014031">
    <property type="entry name" value="Ketoacyl_synth_C"/>
</dbReference>
<feature type="domain" description="Beta-ketoacyl synthase C-terminal" evidence="3">
    <location>
        <begin position="4"/>
        <end position="62"/>
    </location>
</feature>
<dbReference type="SUPFAM" id="SSF53901">
    <property type="entry name" value="Thiolase-like"/>
    <property type="match status" value="1"/>
</dbReference>
<dbReference type="InterPro" id="IPR050091">
    <property type="entry name" value="PKS_NRPS_Biosynth_Enz"/>
</dbReference>
<keyword evidence="5" id="KW-1185">Reference proteome</keyword>
<accession>A0ABY0H989</accession>
<evidence type="ECO:0000256" key="1">
    <source>
        <dbReference type="ARBA" id="ARBA00022450"/>
    </source>
</evidence>
<evidence type="ECO:0000313" key="5">
    <source>
        <dbReference type="Proteomes" id="UP000294003"/>
    </source>
</evidence>
<dbReference type="Proteomes" id="UP000294003">
    <property type="component" value="Unassembled WGS sequence"/>
</dbReference>
<keyword evidence="1" id="KW-0596">Phosphopantetheine</keyword>
<dbReference type="Gene3D" id="3.40.47.10">
    <property type="match status" value="1"/>
</dbReference>